<evidence type="ECO:0000256" key="8">
    <source>
        <dbReference type="ARBA" id="ARBA00022884"/>
    </source>
</evidence>
<evidence type="ECO:0000313" key="13">
    <source>
        <dbReference type="Proteomes" id="UP000625711"/>
    </source>
</evidence>
<accession>A0A834IBI5</accession>
<dbReference type="GO" id="GO:0003723">
    <property type="term" value="F:RNA binding"/>
    <property type="evidence" value="ECO:0007669"/>
    <property type="project" value="UniProtKB-KW"/>
</dbReference>
<keyword evidence="6" id="KW-0813">Transport</keyword>
<dbReference type="PANTHER" id="PTHR13403">
    <property type="entry name" value="SNURPORTIN1 RNUT1 PROTEIN RNA, U TRANSPORTER 1"/>
    <property type="match status" value="1"/>
</dbReference>
<evidence type="ECO:0000256" key="3">
    <source>
        <dbReference type="ARBA" id="ARBA00004496"/>
    </source>
</evidence>
<dbReference type="Pfam" id="PF21974">
    <property type="entry name" value="SPN1_m3Gcap_bd"/>
    <property type="match status" value="1"/>
</dbReference>
<keyword evidence="9" id="KW-0539">Nucleus</keyword>
<dbReference type="CDD" id="cd09232">
    <property type="entry name" value="Snurportin-1_C"/>
    <property type="match status" value="1"/>
</dbReference>
<dbReference type="GO" id="GO:0005634">
    <property type="term" value="C:nucleus"/>
    <property type="evidence" value="ECO:0007669"/>
    <property type="project" value="UniProtKB-SubCell"/>
</dbReference>
<comment type="subcellular location">
    <subcellularLocation>
        <location evidence="3">Cytoplasm</location>
    </subcellularLocation>
    <subcellularLocation>
        <location evidence="2">Nucleus</location>
    </subcellularLocation>
</comment>
<dbReference type="InterPro" id="IPR024721">
    <property type="entry name" value="Snurportin-1_N"/>
</dbReference>
<evidence type="ECO:0000256" key="1">
    <source>
        <dbReference type="ARBA" id="ARBA00003975"/>
    </source>
</evidence>
<evidence type="ECO:0000256" key="5">
    <source>
        <dbReference type="ARBA" id="ARBA00016034"/>
    </source>
</evidence>
<evidence type="ECO:0000256" key="9">
    <source>
        <dbReference type="ARBA" id="ARBA00023242"/>
    </source>
</evidence>
<sequence length="334" mass="39786">MVEELKTSCPNMNGCEDVGVASDFAQLYKNCGKVSKLTQEERRQLLLKEQKEKRHNFVDRLRDFSDVFLESEKIEIVENVDVEEMDVENNSERKKPRAFQFMKSEWFSEIPDDLEENWLFKLVPEGFRVLVVAKRNNTVVYNKKGRVLTVKTYLPGGGLDKNSGLTVLDCIFNKTTKTIFILDCLHWNTMSLLDSETNFRFYWLKNKFDEHSKLLETNKPFKFQILEFFPAQRPLIQDKIFDIPHINNVQVLYEGITFYHKEVHYIFNETPLLGWLFSYMLPEKLGIDIPQENFAKMPNNYECMEKYIEHLEKKKSERRTWKQQREDRKKMDVS</sequence>
<evidence type="ECO:0000259" key="10">
    <source>
        <dbReference type="Pfam" id="PF11538"/>
    </source>
</evidence>
<feature type="domain" description="Snurportin-1 m3G cap-binding" evidence="11">
    <location>
        <begin position="100"/>
        <end position="276"/>
    </location>
</feature>
<evidence type="ECO:0000256" key="4">
    <source>
        <dbReference type="ARBA" id="ARBA00007540"/>
    </source>
</evidence>
<dbReference type="InterPro" id="IPR017336">
    <property type="entry name" value="Snurportin-1"/>
</dbReference>
<dbReference type="Proteomes" id="UP000625711">
    <property type="component" value="Unassembled WGS sequence"/>
</dbReference>
<feature type="domain" description="Snurportin-1 N-terminal" evidence="10">
    <location>
        <begin position="28"/>
        <end position="62"/>
    </location>
</feature>
<dbReference type="EMBL" id="JAACXV010014057">
    <property type="protein sequence ID" value="KAF7270807.1"/>
    <property type="molecule type" value="Genomic_DNA"/>
</dbReference>
<gene>
    <name evidence="12" type="ORF">GWI33_016249</name>
</gene>
<dbReference type="GO" id="GO:0061015">
    <property type="term" value="P:snRNA import into nucleus"/>
    <property type="evidence" value="ECO:0007669"/>
    <property type="project" value="InterPro"/>
</dbReference>
<dbReference type="OrthoDB" id="10003593at2759"/>
<comment type="similarity">
    <text evidence="4">Belongs to the snurportin family.</text>
</comment>
<proteinExistence type="inferred from homology"/>
<organism evidence="12 13">
    <name type="scientific">Rhynchophorus ferrugineus</name>
    <name type="common">Red palm weevil</name>
    <name type="synonym">Curculio ferrugineus</name>
    <dbReference type="NCBI Taxonomy" id="354439"/>
    <lineage>
        <taxon>Eukaryota</taxon>
        <taxon>Metazoa</taxon>
        <taxon>Ecdysozoa</taxon>
        <taxon>Arthropoda</taxon>
        <taxon>Hexapoda</taxon>
        <taxon>Insecta</taxon>
        <taxon>Pterygota</taxon>
        <taxon>Neoptera</taxon>
        <taxon>Endopterygota</taxon>
        <taxon>Coleoptera</taxon>
        <taxon>Polyphaga</taxon>
        <taxon>Cucujiformia</taxon>
        <taxon>Curculionidae</taxon>
        <taxon>Dryophthorinae</taxon>
        <taxon>Rhynchophorus</taxon>
    </lineage>
</organism>
<keyword evidence="8" id="KW-0694">RNA-binding</keyword>
<evidence type="ECO:0000313" key="12">
    <source>
        <dbReference type="EMBL" id="KAF7270807.1"/>
    </source>
</evidence>
<comment type="caution">
    <text evidence="12">The sequence shown here is derived from an EMBL/GenBank/DDBJ whole genome shotgun (WGS) entry which is preliminary data.</text>
</comment>
<name>A0A834IBI5_RHYFE</name>
<reference evidence="12" key="1">
    <citation type="submission" date="2020-08" db="EMBL/GenBank/DDBJ databases">
        <title>Genome sequencing and assembly of the red palm weevil Rhynchophorus ferrugineus.</title>
        <authorList>
            <person name="Dias G.B."/>
            <person name="Bergman C.M."/>
            <person name="Manee M."/>
        </authorList>
    </citation>
    <scope>NUCLEOTIDE SEQUENCE</scope>
    <source>
        <strain evidence="12">AA-2017</strain>
        <tissue evidence="12">Whole larva</tissue>
    </source>
</reference>
<dbReference type="SUPFAM" id="SSF56091">
    <property type="entry name" value="DNA ligase/mRNA capping enzyme, catalytic domain"/>
    <property type="match status" value="1"/>
</dbReference>
<dbReference type="Pfam" id="PF11538">
    <property type="entry name" value="Snurportin1"/>
    <property type="match status" value="1"/>
</dbReference>
<dbReference type="GO" id="GO:0005737">
    <property type="term" value="C:cytoplasm"/>
    <property type="evidence" value="ECO:0007669"/>
    <property type="project" value="UniProtKB-SubCell"/>
</dbReference>
<dbReference type="InterPro" id="IPR047857">
    <property type="entry name" value="Snurportin1_C"/>
</dbReference>
<protein>
    <recommendedName>
        <fullName evidence="5">Snurportin-1</fullName>
    </recommendedName>
</protein>
<evidence type="ECO:0000259" key="11">
    <source>
        <dbReference type="Pfam" id="PF21974"/>
    </source>
</evidence>
<dbReference type="PANTHER" id="PTHR13403:SF6">
    <property type="entry name" value="SNURPORTIN-1"/>
    <property type="match status" value="1"/>
</dbReference>
<evidence type="ECO:0000256" key="7">
    <source>
        <dbReference type="ARBA" id="ARBA00022490"/>
    </source>
</evidence>
<comment type="function">
    <text evidence="1">Functions as an U snRNP-specific nuclear import adapter. Involved in the trimethylguanosine (m3G)-cap-dependent nuclear import of U snRNPs. Binds specifically to the terminal m3G-cap U snRNAs.</text>
</comment>
<evidence type="ECO:0000256" key="6">
    <source>
        <dbReference type="ARBA" id="ARBA00022448"/>
    </source>
</evidence>
<dbReference type="AlphaFoldDB" id="A0A834IBI5"/>
<dbReference type="Gene3D" id="3.30.470.30">
    <property type="entry name" value="DNA ligase/mRNA capping enzyme"/>
    <property type="match status" value="1"/>
</dbReference>
<keyword evidence="7" id="KW-0963">Cytoplasm</keyword>
<evidence type="ECO:0000256" key="2">
    <source>
        <dbReference type="ARBA" id="ARBA00004123"/>
    </source>
</evidence>
<keyword evidence="13" id="KW-1185">Reference proteome</keyword>